<protein>
    <recommendedName>
        <fullName evidence="8">Cytochrome P450</fullName>
    </recommendedName>
</protein>
<dbReference type="InterPro" id="IPR001128">
    <property type="entry name" value="Cyt_P450"/>
</dbReference>
<organism evidence="6 7">
    <name type="scientific">Mucor saturninus</name>
    <dbReference type="NCBI Taxonomy" id="64648"/>
    <lineage>
        <taxon>Eukaryota</taxon>
        <taxon>Fungi</taxon>
        <taxon>Fungi incertae sedis</taxon>
        <taxon>Mucoromycota</taxon>
        <taxon>Mucoromycotina</taxon>
        <taxon>Mucoromycetes</taxon>
        <taxon>Mucorales</taxon>
        <taxon>Mucorineae</taxon>
        <taxon>Mucoraceae</taxon>
        <taxon>Mucor</taxon>
    </lineage>
</organism>
<dbReference type="InterPro" id="IPR017972">
    <property type="entry name" value="Cyt_P450_CS"/>
</dbReference>
<evidence type="ECO:0000313" key="7">
    <source>
        <dbReference type="Proteomes" id="UP000603453"/>
    </source>
</evidence>
<dbReference type="InterPro" id="IPR050364">
    <property type="entry name" value="Cytochrome_P450_fung"/>
</dbReference>
<dbReference type="Pfam" id="PF00067">
    <property type="entry name" value="p450"/>
    <property type="match status" value="1"/>
</dbReference>
<dbReference type="PANTHER" id="PTHR46300">
    <property type="entry name" value="P450, PUTATIVE (EUROFUNG)-RELATED-RELATED"/>
    <property type="match status" value="1"/>
</dbReference>
<evidence type="ECO:0000313" key="6">
    <source>
        <dbReference type="EMBL" id="KAG2199563.1"/>
    </source>
</evidence>
<dbReference type="SUPFAM" id="SSF48264">
    <property type="entry name" value="Cytochrome P450"/>
    <property type="match status" value="1"/>
</dbReference>
<dbReference type="GO" id="GO:0020037">
    <property type="term" value="F:heme binding"/>
    <property type="evidence" value="ECO:0007669"/>
    <property type="project" value="InterPro"/>
</dbReference>
<dbReference type="EMBL" id="JAEPRD010000094">
    <property type="protein sequence ID" value="KAG2199563.1"/>
    <property type="molecule type" value="Genomic_DNA"/>
</dbReference>
<dbReference type="GO" id="GO:0016705">
    <property type="term" value="F:oxidoreductase activity, acting on paired donors, with incorporation or reduction of molecular oxygen"/>
    <property type="evidence" value="ECO:0007669"/>
    <property type="project" value="InterPro"/>
</dbReference>
<keyword evidence="7" id="KW-1185">Reference proteome</keyword>
<evidence type="ECO:0000256" key="4">
    <source>
        <dbReference type="PIRSR" id="PIRSR602401-1"/>
    </source>
</evidence>
<comment type="caution">
    <text evidence="6">The sequence shown here is derived from an EMBL/GenBank/DDBJ whole genome shotgun (WGS) entry which is preliminary data.</text>
</comment>
<dbReference type="InterPro" id="IPR002401">
    <property type="entry name" value="Cyt_P450_E_grp-I"/>
</dbReference>
<dbReference type="PRINTS" id="PR00463">
    <property type="entry name" value="EP450I"/>
</dbReference>
<feature type="binding site" description="axial binding residue" evidence="4">
    <location>
        <position position="458"/>
    </location>
    <ligand>
        <name>heme</name>
        <dbReference type="ChEBI" id="CHEBI:30413"/>
    </ligand>
    <ligandPart>
        <name>Fe</name>
        <dbReference type="ChEBI" id="CHEBI:18248"/>
    </ligandPart>
</feature>
<keyword evidence="5" id="KW-0503">Monooxygenase</keyword>
<reference evidence="6" key="1">
    <citation type="submission" date="2020-12" db="EMBL/GenBank/DDBJ databases">
        <title>Metabolic potential, ecology and presence of endohyphal bacteria is reflected in genomic diversity of Mucoromycotina.</title>
        <authorList>
            <person name="Muszewska A."/>
            <person name="Okrasinska A."/>
            <person name="Steczkiewicz K."/>
            <person name="Drgas O."/>
            <person name="Orlowska M."/>
            <person name="Perlinska-Lenart U."/>
            <person name="Aleksandrzak-Piekarczyk T."/>
            <person name="Szatraj K."/>
            <person name="Zielenkiewicz U."/>
            <person name="Pilsyk S."/>
            <person name="Malc E."/>
            <person name="Mieczkowski P."/>
            <person name="Kruszewska J.S."/>
            <person name="Biernat P."/>
            <person name="Pawlowska J."/>
        </authorList>
    </citation>
    <scope>NUCLEOTIDE SEQUENCE</scope>
    <source>
        <strain evidence="6">WA0000017839</strain>
    </source>
</reference>
<dbReference type="Gene3D" id="1.10.630.10">
    <property type="entry name" value="Cytochrome P450"/>
    <property type="match status" value="1"/>
</dbReference>
<keyword evidence="4 5" id="KW-0349">Heme</keyword>
<dbReference type="PANTHER" id="PTHR46300:SF11">
    <property type="entry name" value="OXIDOREDUCTASE, PUTATIVE-RELATED"/>
    <property type="match status" value="1"/>
</dbReference>
<dbReference type="PRINTS" id="PR00385">
    <property type="entry name" value="P450"/>
</dbReference>
<dbReference type="GO" id="GO:0004497">
    <property type="term" value="F:monooxygenase activity"/>
    <property type="evidence" value="ECO:0007669"/>
    <property type="project" value="UniProtKB-KW"/>
</dbReference>
<evidence type="ECO:0008006" key="8">
    <source>
        <dbReference type="Google" id="ProtNLM"/>
    </source>
</evidence>
<dbReference type="AlphaFoldDB" id="A0A8H7QVM3"/>
<comment type="cofactor">
    <cofactor evidence="4">
        <name>heme</name>
        <dbReference type="ChEBI" id="CHEBI:30413"/>
    </cofactor>
</comment>
<evidence type="ECO:0000256" key="5">
    <source>
        <dbReference type="RuleBase" id="RU000461"/>
    </source>
</evidence>
<dbReference type="InterPro" id="IPR036396">
    <property type="entry name" value="Cyt_P450_sf"/>
</dbReference>
<dbReference type="OrthoDB" id="1103324at2759"/>
<evidence type="ECO:0000256" key="2">
    <source>
        <dbReference type="ARBA" id="ARBA00023002"/>
    </source>
</evidence>
<keyword evidence="1 4" id="KW-0479">Metal-binding</keyword>
<sequence length="524" mass="59060">MEKVNSFINSVPQRFEREKSTILSIAAATALLYTAYKIVNKSSKKTLGLKEIPSPGFSFPYVGHMFSLGSSPGKRIAQWHKEVGHIFKLDMGIQTWILIDDPLLAHKVFVTHGVGSSDRPHSTFVYEYYSCKGKGVGFCPATKQWKVARGAVQNIIAPKVVDAHYLEPIKTEAIALAERFIKYSRLESGVDPTKHLHLNSMNLIFKVGFGKVFSSVEDPDFISISAMIKKTASLAGMTHDLSNFLPIFTVVDYCTGARATMKNFIEKERDPIYKRLIKEALESDGANFVKALQEFDFDEENQLVLMSDLVNGGSDTVSVTLGWIFAIMCYYPLAQKKAADEIDAFVYQYKRHPEFADRDELPYCVSMLKECMRFRPTTSFAIPHSARDDFVVDGYLIPKGATLVTSMESMHQNPEVYAEPLRFYPERFLNNLKTMDAAAKGKSEGRDHFNFGWGRRMCPGIYMAEVELFTTFIHVILRCTIEPVRDIDGKEYVPNIENAVLSGLTSLPAPHKLNFIERIQSLGK</sequence>
<keyword evidence="3 4" id="KW-0408">Iron</keyword>
<keyword evidence="2 5" id="KW-0560">Oxidoreductase</keyword>
<evidence type="ECO:0000256" key="3">
    <source>
        <dbReference type="ARBA" id="ARBA00023004"/>
    </source>
</evidence>
<accession>A0A8H7QVM3</accession>
<dbReference type="Proteomes" id="UP000603453">
    <property type="component" value="Unassembled WGS sequence"/>
</dbReference>
<evidence type="ECO:0000256" key="1">
    <source>
        <dbReference type="ARBA" id="ARBA00022723"/>
    </source>
</evidence>
<dbReference type="GO" id="GO:0005506">
    <property type="term" value="F:iron ion binding"/>
    <property type="evidence" value="ECO:0007669"/>
    <property type="project" value="InterPro"/>
</dbReference>
<gene>
    <name evidence="6" type="ORF">INT47_012163</name>
</gene>
<proteinExistence type="inferred from homology"/>
<name>A0A8H7QVM3_9FUNG</name>
<dbReference type="PROSITE" id="PS00086">
    <property type="entry name" value="CYTOCHROME_P450"/>
    <property type="match status" value="1"/>
</dbReference>
<comment type="similarity">
    <text evidence="5">Belongs to the cytochrome P450 family.</text>
</comment>